<proteinExistence type="predicted"/>
<dbReference type="Pfam" id="PF05368">
    <property type="entry name" value="NmrA"/>
    <property type="match status" value="1"/>
</dbReference>
<dbReference type="Proteomes" id="UP000654370">
    <property type="component" value="Unassembled WGS sequence"/>
</dbReference>
<dbReference type="InterPro" id="IPR036291">
    <property type="entry name" value="NAD(P)-bd_dom_sf"/>
</dbReference>
<evidence type="ECO:0000313" key="5">
    <source>
        <dbReference type="Proteomes" id="UP000654370"/>
    </source>
</evidence>
<evidence type="ECO:0000256" key="2">
    <source>
        <dbReference type="ARBA" id="ARBA00023002"/>
    </source>
</evidence>
<reference evidence="4" key="1">
    <citation type="submission" date="2020-12" db="EMBL/GenBank/DDBJ databases">
        <title>Metabolic potential, ecology and presence of endohyphal bacteria is reflected in genomic diversity of Mucoromycotina.</title>
        <authorList>
            <person name="Muszewska A."/>
            <person name="Okrasinska A."/>
            <person name="Steczkiewicz K."/>
            <person name="Drgas O."/>
            <person name="Orlowska M."/>
            <person name="Perlinska-Lenart U."/>
            <person name="Aleksandrzak-Piekarczyk T."/>
            <person name="Szatraj K."/>
            <person name="Zielenkiewicz U."/>
            <person name="Pilsyk S."/>
            <person name="Malc E."/>
            <person name="Mieczkowski P."/>
            <person name="Kruszewska J.S."/>
            <person name="Biernat P."/>
            <person name="Pawlowska J."/>
        </authorList>
    </citation>
    <scope>NUCLEOTIDE SEQUENCE</scope>
    <source>
        <strain evidence="4">WA0000067209</strain>
    </source>
</reference>
<dbReference type="Gene3D" id="3.40.50.720">
    <property type="entry name" value="NAD(P)-binding Rossmann-like Domain"/>
    <property type="match status" value="1"/>
</dbReference>
<evidence type="ECO:0000313" key="4">
    <source>
        <dbReference type="EMBL" id="KAG2175443.1"/>
    </source>
</evidence>
<dbReference type="InterPro" id="IPR051609">
    <property type="entry name" value="NmrA/Isoflavone_reductase-like"/>
</dbReference>
<dbReference type="InterPro" id="IPR045312">
    <property type="entry name" value="PCBER-like"/>
</dbReference>
<dbReference type="EMBL" id="JAEPQZ010000011">
    <property type="protein sequence ID" value="KAG2175443.1"/>
    <property type="molecule type" value="Genomic_DNA"/>
</dbReference>
<dbReference type="Gene3D" id="3.90.25.10">
    <property type="entry name" value="UDP-galactose 4-epimerase, domain 1"/>
    <property type="match status" value="1"/>
</dbReference>
<dbReference type="GO" id="GO:0016491">
    <property type="term" value="F:oxidoreductase activity"/>
    <property type="evidence" value="ECO:0007669"/>
    <property type="project" value="UniProtKB-KW"/>
</dbReference>
<dbReference type="InterPro" id="IPR008030">
    <property type="entry name" value="NmrA-like"/>
</dbReference>
<accession>A0A8H7PK26</accession>
<dbReference type="CDD" id="cd05259">
    <property type="entry name" value="PCBER_SDR_a"/>
    <property type="match status" value="1"/>
</dbReference>
<protein>
    <recommendedName>
        <fullName evidence="3">NmrA-like domain-containing protein</fullName>
    </recommendedName>
</protein>
<dbReference type="PANTHER" id="PTHR47706:SF7">
    <property type="entry name" value="CIPA-LIKE, PUTATIVE (AFU_ORTHOLOGUE AFUA_1G01630)-RELATED"/>
    <property type="match status" value="1"/>
</dbReference>
<dbReference type="PANTHER" id="PTHR47706">
    <property type="entry name" value="NMRA-LIKE FAMILY PROTEIN"/>
    <property type="match status" value="1"/>
</dbReference>
<keyword evidence="1" id="KW-0521">NADP</keyword>
<sequence length="328" mass="36483">MSFANNQPTTFNNYVEKIAIVGAGGQSGSHITDTLLKTGKHKITAITRVDSTSTFPSGIEIKRVDYDDQMSLVEALQGQEVLIITLGIFAAPDQQTKLIRAAAAAKVPWVIPNEFGNDNANPALLKDIPVNAGKTQYREEIERLGVSSWLGICCNFWYDYSLSRGNFAIDIKNRTVTLWDDGNTRINTSTLPQIGQAIAKLLSLKVLPDDKEDTSPCLSNYKNKFIYISSFCVSQREMLDSLKRVTNTAEQDWKVTSRPVQEVYNEGLELFQKGDFAGMIGVLYGRNFFKDNAGNYELTKGLDNEKLSLPKEDLDQYTKLAVEAADNL</sequence>
<name>A0A8H7PK26_MORIS</name>
<dbReference type="SUPFAM" id="SSF51735">
    <property type="entry name" value="NAD(P)-binding Rossmann-fold domains"/>
    <property type="match status" value="1"/>
</dbReference>
<feature type="domain" description="NmrA-like" evidence="3">
    <location>
        <begin position="16"/>
        <end position="162"/>
    </location>
</feature>
<evidence type="ECO:0000259" key="3">
    <source>
        <dbReference type="Pfam" id="PF05368"/>
    </source>
</evidence>
<organism evidence="4 5">
    <name type="scientific">Mortierella isabellina</name>
    <name type="common">Filamentous fungus</name>
    <name type="synonym">Umbelopsis isabellina</name>
    <dbReference type="NCBI Taxonomy" id="91625"/>
    <lineage>
        <taxon>Eukaryota</taxon>
        <taxon>Fungi</taxon>
        <taxon>Fungi incertae sedis</taxon>
        <taxon>Mucoromycota</taxon>
        <taxon>Mucoromycotina</taxon>
        <taxon>Umbelopsidomycetes</taxon>
        <taxon>Umbelopsidales</taxon>
        <taxon>Umbelopsidaceae</taxon>
        <taxon>Umbelopsis</taxon>
    </lineage>
</organism>
<comment type="caution">
    <text evidence="4">The sequence shown here is derived from an EMBL/GenBank/DDBJ whole genome shotgun (WGS) entry which is preliminary data.</text>
</comment>
<evidence type="ECO:0000256" key="1">
    <source>
        <dbReference type="ARBA" id="ARBA00022857"/>
    </source>
</evidence>
<dbReference type="OrthoDB" id="419598at2759"/>
<keyword evidence="5" id="KW-1185">Reference proteome</keyword>
<gene>
    <name evidence="4" type="ORF">INT43_001090</name>
</gene>
<dbReference type="AlphaFoldDB" id="A0A8H7PK26"/>
<keyword evidence="2" id="KW-0560">Oxidoreductase</keyword>